<organism evidence="1 2">
    <name type="scientific">Cellulomonas triticagri</name>
    <dbReference type="NCBI Taxonomy" id="2483352"/>
    <lineage>
        <taxon>Bacteria</taxon>
        <taxon>Bacillati</taxon>
        <taxon>Actinomycetota</taxon>
        <taxon>Actinomycetes</taxon>
        <taxon>Micrococcales</taxon>
        <taxon>Cellulomonadaceae</taxon>
        <taxon>Cellulomonas</taxon>
    </lineage>
</organism>
<accession>A0A3M2JUI8</accession>
<reference evidence="1 2" key="1">
    <citation type="submission" date="2018-10" db="EMBL/GenBank/DDBJ databases">
        <title>Isolation, diversity and antifungal activity of actinobacteria from wheat.</title>
        <authorList>
            <person name="Han C."/>
        </authorList>
    </citation>
    <scope>NUCLEOTIDE SEQUENCE [LARGE SCALE GENOMIC DNA]</scope>
    <source>
        <strain evidence="1 2">NEAU-YY56</strain>
    </source>
</reference>
<dbReference type="EMBL" id="RFFI01000001">
    <property type="protein sequence ID" value="RMI14435.1"/>
    <property type="molecule type" value="Genomic_DNA"/>
</dbReference>
<sequence length="128" mass="14301">MILPLVGFAPEGDEEWSAEHLDLTTTLPNEVRRLVVEYLDSCPVVVPWMGYTEDEIGGRFSVPAGAALSTDGVYFWRVDAARYVEEYGFAIPQAAIDHFVSVEWSPPSLDRATLIAIEREIDRITGWA</sequence>
<proteinExistence type="predicted"/>
<keyword evidence="2" id="KW-1185">Reference proteome</keyword>
<dbReference type="Proteomes" id="UP000269289">
    <property type="component" value="Unassembled WGS sequence"/>
</dbReference>
<gene>
    <name evidence="1" type="ORF">EBM89_00215</name>
</gene>
<comment type="caution">
    <text evidence="1">The sequence shown here is derived from an EMBL/GenBank/DDBJ whole genome shotgun (WGS) entry which is preliminary data.</text>
</comment>
<name>A0A3M2JUI8_9CELL</name>
<dbReference type="AlphaFoldDB" id="A0A3M2JUI8"/>
<evidence type="ECO:0000313" key="2">
    <source>
        <dbReference type="Proteomes" id="UP000269289"/>
    </source>
</evidence>
<protein>
    <submittedName>
        <fullName evidence="1">Uncharacterized protein</fullName>
    </submittedName>
</protein>
<evidence type="ECO:0000313" key="1">
    <source>
        <dbReference type="EMBL" id="RMI14435.1"/>
    </source>
</evidence>